<dbReference type="GO" id="GO:0007165">
    <property type="term" value="P:signal transduction"/>
    <property type="evidence" value="ECO:0007669"/>
    <property type="project" value="InterPro"/>
</dbReference>
<evidence type="ECO:0000313" key="2">
    <source>
        <dbReference type="Proteomes" id="UP000282312"/>
    </source>
</evidence>
<dbReference type="Proteomes" id="UP000282312">
    <property type="component" value="Unassembled WGS sequence"/>
</dbReference>
<accession>A0A3N9WWN7</accession>
<dbReference type="AlphaFoldDB" id="A0A3N9WWN7"/>
<name>A0A3N9WWN7_9ACTN</name>
<protein>
    <submittedName>
        <fullName evidence="1">Uncharacterized protein</fullName>
    </submittedName>
</protein>
<reference evidence="1 2" key="1">
    <citation type="submission" date="2018-05" db="EMBL/GenBank/DDBJ databases">
        <title>Micromonospora from Atacama Desert.</title>
        <authorList>
            <person name="Carro L."/>
            <person name="Goodfellow M."/>
            <person name="Klenk H.-P."/>
        </authorList>
    </citation>
    <scope>NUCLEOTIDE SEQUENCE [LARGE SCALE GENOMIC DNA]</scope>
    <source>
        <strain evidence="1 2">LB39</strain>
    </source>
</reference>
<sequence length="231" mass="25362">MFRPRGEGGGAAVSTVDAPSRARAPLFFISYSRAPAGRAAGKPAEYVSRFFEDLSVHVSELVGPVTGVDAGFLDTSIAGGERWSPELLQAAGTCQVFVPLVSSALLGSEWCGREWDAFSRRRITPRHSSASVNETAIVPITWSPTNGTALPRVLRDIQRFSPTAMPDPDIAVHYQRDGVYGLLTMQLENAYRGVVWRLAQRIVAIHRSYLVEPWVPESVDELCNRFAEESK</sequence>
<dbReference type="InterPro" id="IPR035897">
    <property type="entry name" value="Toll_tir_struct_dom_sf"/>
</dbReference>
<keyword evidence="2" id="KW-1185">Reference proteome</keyword>
<gene>
    <name evidence="1" type="ORF">DLJ59_07950</name>
</gene>
<dbReference type="InterPro" id="IPR047603">
    <property type="entry name" value="FxsC_N"/>
</dbReference>
<comment type="caution">
    <text evidence="1">The sequence shown here is derived from an EMBL/GenBank/DDBJ whole genome shotgun (WGS) entry which is preliminary data.</text>
</comment>
<dbReference type="EMBL" id="QGSZ01000160">
    <property type="protein sequence ID" value="RQX05275.1"/>
    <property type="molecule type" value="Genomic_DNA"/>
</dbReference>
<dbReference type="SUPFAM" id="SSF52200">
    <property type="entry name" value="Toll/Interleukin receptor TIR domain"/>
    <property type="match status" value="1"/>
</dbReference>
<dbReference type="Gene3D" id="3.40.50.10140">
    <property type="entry name" value="Toll/interleukin-1 receptor homology (TIR) domain"/>
    <property type="match status" value="1"/>
</dbReference>
<evidence type="ECO:0000313" key="1">
    <source>
        <dbReference type="EMBL" id="RQX05275.1"/>
    </source>
</evidence>
<organism evidence="1 2">
    <name type="scientific">Micromonospora inaquosa</name>
    <dbReference type="NCBI Taxonomy" id="2203716"/>
    <lineage>
        <taxon>Bacteria</taxon>
        <taxon>Bacillati</taxon>
        <taxon>Actinomycetota</taxon>
        <taxon>Actinomycetes</taxon>
        <taxon>Micromonosporales</taxon>
        <taxon>Micromonosporaceae</taxon>
        <taxon>Micromonospora</taxon>
    </lineage>
</organism>
<proteinExistence type="predicted"/>
<dbReference type="NCBIfam" id="NF040588">
    <property type="entry name" value="FxsC_Nterm"/>
    <property type="match status" value="1"/>
</dbReference>